<dbReference type="PROSITE" id="PS50943">
    <property type="entry name" value="HTH_CROC1"/>
    <property type="match status" value="1"/>
</dbReference>
<dbReference type="Pfam" id="PF12844">
    <property type="entry name" value="HTH_19"/>
    <property type="match status" value="1"/>
</dbReference>
<gene>
    <name evidence="2" type="ORF">RF668_09230</name>
</gene>
<evidence type="ECO:0000313" key="2">
    <source>
        <dbReference type="EMBL" id="WMX70073.1"/>
    </source>
</evidence>
<reference evidence="2" key="1">
    <citation type="journal article" date="2022" name="Microbiol. Spectr.">
        <title>Optimizing Conditions in the Acid Tolerance Test for Potential Probiotics Using Response Surface Methodology.</title>
        <authorList>
            <person name="Ko H.I."/>
            <person name="Jeong C.H."/>
            <person name="Hong S.W."/>
            <person name="Eun J.B."/>
            <person name="Kim T.W."/>
        </authorList>
    </citation>
    <scope>NUCLEOTIDE SEQUENCE</scope>
    <source>
        <strain evidence="2">KCKM 0438</strain>
    </source>
</reference>
<accession>A0AAX4ACB9</accession>
<dbReference type="InterPro" id="IPR001387">
    <property type="entry name" value="Cro/C1-type_HTH"/>
</dbReference>
<protein>
    <submittedName>
        <fullName evidence="2">Helix-turn-helix transcriptional regulator</fullName>
    </submittedName>
</protein>
<feature type="domain" description="HTH cro/C1-type" evidence="1">
    <location>
        <begin position="11"/>
        <end position="64"/>
    </location>
</feature>
<evidence type="ECO:0000259" key="1">
    <source>
        <dbReference type="PROSITE" id="PS50943"/>
    </source>
</evidence>
<name>A0AAX4ACB9_LACLC</name>
<dbReference type="Gene3D" id="1.10.260.40">
    <property type="entry name" value="lambda repressor-like DNA-binding domains"/>
    <property type="match status" value="1"/>
</dbReference>
<dbReference type="EMBL" id="CP133787">
    <property type="protein sequence ID" value="WMX70073.1"/>
    <property type="molecule type" value="Genomic_DNA"/>
</dbReference>
<proteinExistence type="predicted"/>
<dbReference type="InterPro" id="IPR010982">
    <property type="entry name" value="Lambda_DNA-bd_dom_sf"/>
</dbReference>
<sequence>MEQESKFYLRLKSLSSDLGKSINQVEKELGYSRNALHNYNENHMPSALRLIELSDYFEVSPNYLIGKSDVLNSNKLCLNDMFDNLSLNEKMELFSICTRWVISKGET</sequence>
<evidence type="ECO:0000313" key="3">
    <source>
        <dbReference type="Proteomes" id="UP001254658"/>
    </source>
</evidence>
<dbReference type="SMART" id="SM00530">
    <property type="entry name" value="HTH_XRE"/>
    <property type="match status" value="1"/>
</dbReference>
<dbReference type="AlphaFoldDB" id="A0AAX4ACB9"/>
<organism evidence="2 3">
    <name type="scientific">Lactococcus lactis subsp. cremoris</name>
    <name type="common">Streptococcus cremoris</name>
    <dbReference type="NCBI Taxonomy" id="1359"/>
    <lineage>
        <taxon>Bacteria</taxon>
        <taxon>Bacillati</taxon>
        <taxon>Bacillota</taxon>
        <taxon>Bacilli</taxon>
        <taxon>Lactobacillales</taxon>
        <taxon>Streptococcaceae</taxon>
        <taxon>Lactococcus</taxon>
    </lineage>
</organism>
<dbReference type="Proteomes" id="UP001254658">
    <property type="component" value="Chromosome"/>
</dbReference>
<reference evidence="2" key="2">
    <citation type="submission" date="2023-09" db="EMBL/GenBank/DDBJ databases">
        <authorList>
            <person name="Kim T.W."/>
        </authorList>
    </citation>
    <scope>NUCLEOTIDE SEQUENCE</scope>
    <source>
        <strain evidence="2">KCKM 0438</strain>
    </source>
</reference>
<dbReference type="RefSeq" id="WP_043734986.1">
    <property type="nucleotide sequence ID" value="NZ_CP070856.1"/>
</dbReference>
<dbReference type="SUPFAM" id="SSF47413">
    <property type="entry name" value="lambda repressor-like DNA-binding domains"/>
    <property type="match status" value="1"/>
</dbReference>
<dbReference type="GO" id="GO:0003677">
    <property type="term" value="F:DNA binding"/>
    <property type="evidence" value="ECO:0007669"/>
    <property type="project" value="InterPro"/>
</dbReference>